<reference evidence="4 5" key="1">
    <citation type="submission" date="2015-12" db="EMBL/GenBank/DDBJ databases">
        <authorList>
            <person name="Shamseldin A."/>
            <person name="Moawad H."/>
            <person name="Abd El-Rahim W.M."/>
            <person name="Sadowsky M.J."/>
        </authorList>
    </citation>
    <scope>NUCLEOTIDE SEQUENCE [LARGE SCALE GENOMIC DNA]</scope>
    <source>
        <strain evidence="4 5">ZGT118</strain>
    </source>
</reference>
<comment type="caution">
    <text evidence="4">The sequence shown here is derived from an EMBL/GenBank/DDBJ whole genome shotgun (WGS) entry which is preliminary data.</text>
</comment>
<dbReference type="Gene3D" id="3.40.50.720">
    <property type="entry name" value="NAD(P)-binding Rossmann-like Domain"/>
    <property type="match status" value="1"/>
</dbReference>
<dbReference type="OrthoDB" id="9805754at2"/>
<keyword evidence="5" id="KW-1185">Reference proteome</keyword>
<dbReference type="GO" id="GO:0004735">
    <property type="term" value="F:pyrroline-5-carboxylate reductase activity"/>
    <property type="evidence" value="ECO:0007669"/>
    <property type="project" value="TreeGrafter"/>
</dbReference>
<sequence>MRIGIIGTGTIASAVVRGIAQDGHRITVSERSAGNAAALAAEFENVHVAPNQGVLDASEVVFLGLMAEVAADILGQLRFRPEHRVITLMAGRSLSEVGKLVEPALAEAIMMPFPGVADGGSPIMMQGNAALVREIFGARNPVFELESPAEMEAYLCAQAVLSPVTRMVEDAARWLGARVSDAEQGERFLRALVASSLQASACAPLIQALNTPGGYNQRLRQHMEQSGMGQALSQGLDKLESGR</sequence>
<dbReference type="STRING" id="1685379.AVO45_08505"/>
<gene>
    <name evidence="4" type="ORF">AVO45_08505</name>
</gene>
<evidence type="ECO:0000313" key="5">
    <source>
        <dbReference type="Proteomes" id="UP000053791"/>
    </source>
</evidence>
<dbReference type="Proteomes" id="UP000053791">
    <property type="component" value="Unassembled WGS sequence"/>
</dbReference>
<proteinExistence type="inferred from homology"/>
<accession>A0A0X3TX61</accession>
<dbReference type="PANTHER" id="PTHR11645:SF13">
    <property type="entry name" value="PYRROLINE-5-CARBOXYLATE REDUCTASE CATALYTIC N-TERMINAL DOMAIN-CONTAINING PROTEIN"/>
    <property type="match status" value="1"/>
</dbReference>
<dbReference type="PANTHER" id="PTHR11645">
    <property type="entry name" value="PYRROLINE-5-CARBOXYLATE REDUCTASE"/>
    <property type="match status" value="1"/>
</dbReference>
<dbReference type="SUPFAM" id="SSF51735">
    <property type="entry name" value="NAD(P)-binding Rossmann-fold domains"/>
    <property type="match status" value="1"/>
</dbReference>
<dbReference type="GO" id="GO:0055129">
    <property type="term" value="P:L-proline biosynthetic process"/>
    <property type="evidence" value="ECO:0007669"/>
    <property type="project" value="TreeGrafter"/>
</dbReference>
<dbReference type="InterPro" id="IPR036291">
    <property type="entry name" value="NAD(P)-bd_dom_sf"/>
</dbReference>
<dbReference type="RefSeq" id="WP_068347093.1">
    <property type="nucleotide sequence ID" value="NZ_LQBQ01000023.1"/>
</dbReference>
<dbReference type="Pfam" id="PF03807">
    <property type="entry name" value="F420_oxidored"/>
    <property type="match status" value="1"/>
</dbReference>
<evidence type="ECO:0000256" key="1">
    <source>
        <dbReference type="ARBA" id="ARBA00005525"/>
    </source>
</evidence>
<evidence type="ECO:0000256" key="2">
    <source>
        <dbReference type="SAM" id="MobiDB-lite"/>
    </source>
</evidence>
<dbReference type="EMBL" id="LQBQ01000023">
    <property type="protein sequence ID" value="KUJ78000.1"/>
    <property type="molecule type" value="Genomic_DNA"/>
</dbReference>
<feature type="region of interest" description="Disordered" evidence="2">
    <location>
        <begin position="223"/>
        <end position="243"/>
    </location>
</feature>
<dbReference type="AlphaFoldDB" id="A0A0X3TX61"/>
<evidence type="ECO:0000313" key="4">
    <source>
        <dbReference type="EMBL" id="KUJ78000.1"/>
    </source>
</evidence>
<feature type="domain" description="Pyrroline-5-carboxylate reductase catalytic N-terminal" evidence="3">
    <location>
        <begin position="2"/>
        <end position="91"/>
    </location>
</feature>
<organism evidence="4 5">
    <name type="scientific">Ruegeria marisrubri</name>
    <dbReference type="NCBI Taxonomy" id="1685379"/>
    <lineage>
        <taxon>Bacteria</taxon>
        <taxon>Pseudomonadati</taxon>
        <taxon>Pseudomonadota</taxon>
        <taxon>Alphaproteobacteria</taxon>
        <taxon>Rhodobacterales</taxon>
        <taxon>Roseobacteraceae</taxon>
        <taxon>Ruegeria</taxon>
    </lineage>
</organism>
<dbReference type="InterPro" id="IPR028939">
    <property type="entry name" value="P5C_Rdtase_cat_N"/>
</dbReference>
<protein>
    <submittedName>
        <fullName evidence="4">Pyrroline-5-carboxylate reductase</fullName>
    </submittedName>
</protein>
<name>A0A0X3TX61_9RHOB</name>
<comment type="similarity">
    <text evidence="1">Belongs to the pyrroline-5-carboxylate reductase family.</text>
</comment>
<evidence type="ECO:0000259" key="3">
    <source>
        <dbReference type="Pfam" id="PF03807"/>
    </source>
</evidence>